<evidence type="ECO:0000256" key="7">
    <source>
        <dbReference type="ARBA" id="ARBA00023015"/>
    </source>
</evidence>
<evidence type="ECO:0000256" key="10">
    <source>
        <dbReference type="PROSITE-ProRule" id="PRU00042"/>
    </source>
</evidence>
<keyword evidence="4" id="KW-0677">Repeat</keyword>
<protein>
    <recommendedName>
        <fullName evidence="11">C2H2-type domain-containing protein</fullName>
    </recommendedName>
</protein>
<feature type="domain" description="C2H2-type" evidence="11">
    <location>
        <begin position="320"/>
        <end position="347"/>
    </location>
</feature>
<proteinExistence type="inferred from homology"/>
<dbReference type="FunFam" id="3.30.160.60:FF:003285">
    <property type="entry name" value="Zinc finger protein 793"/>
    <property type="match status" value="1"/>
</dbReference>
<evidence type="ECO:0000256" key="8">
    <source>
        <dbReference type="ARBA" id="ARBA00023163"/>
    </source>
</evidence>
<dbReference type="GO" id="GO:0000981">
    <property type="term" value="F:DNA-binding transcription factor activity, RNA polymerase II-specific"/>
    <property type="evidence" value="ECO:0007669"/>
    <property type="project" value="TreeGrafter"/>
</dbReference>
<feature type="domain" description="C2H2-type" evidence="11">
    <location>
        <begin position="292"/>
        <end position="319"/>
    </location>
</feature>
<dbReference type="EMBL" id="RWIC01000295">
    <property type="protein sequence ID" value="TKC45979.1"/>
    <property type="molecule type" value="Genomic_DNA"/>
</dbReference>
<feature type="domain" description="C2H2-type" evidence="11">
    <location>
        <begin position="376"/>
        <end position="403"/>
    </location>
</feature>
<dbReference type="FunFam" id="3.30.160.60:FF:000128">
    <property type="entry name" value="zinc finger protein 268 isoform X1"/>
    <property type="match status" value="1"/>
</dbReference>
<dbReference type="InterPro" id="IPR036236">
    <property type="entry name" value="Znf_C2H2_sf"/>
</dbReference>
<evidence type="ECO:0000313" key="12">
    <source>
        <dbReference type="EMBL" id="TKC45979.1"/>
    </source>
</evidence>
<evidence type="ECO:0000259" key="11">
    <source>
        <dbReference type="PROSITE" id="PS50157"/>
    </source>
</evidence>
<keyword evidence="5 10" id="KW-0863">Zinc-finger</keyword>
<dbReference type="FunFam" id="3.30.160.60:FF:001157">
    <property type="entry name" value="Zinc finger protein 793"/>
    <property type="match status" value="1"/>
</dbReference>
<evidence type="ECO:0000256" key="3">
    <source>
        <dbReference type="ARBA" id="ARBA00022723"/>
    </source>
</evidence>
<evidence type="ECO:0000256" key="2">
    <source>
        <dbReference type="ARBA" id="ARBA00006991"/>
    </source>
</evidence>
<keyword evidence="8" id="KW-0804">Transcription</keyword>
<feature type="non-terminal residue" evidence="12">
    <location>
        <position position="1"/>
    </location>
</feature>
<sequence>YEGTKPYVILRLEQEEAPWICEASCSGCHCRGKYDKSSKRHTKGGWHLWDFVQGPAFKSLRALKATGDISLRASAFLIHKERFAVPSPENIWQGNVQKERRQDMLLRQGTFISKKTLPKERSHEYNKFGKISHLSTDLFPSIQNPNNWDACGKSVNHNLDLNGFKRNYSKKQDECYGYGKLLQHTKHDRRPNGEKFWECSHCEKAFSHNPALMYKPAVTNSLVYKRKRVPPTEKPHVCTECGKAFCYKSEFIRHQRSHTGEKPYGCTDCGKAFSHKSTLIKHQRIHTGIRPFECFFCGKAFTQKSHRREHQRTHTGERPFVCNECGKSFGEKSYLNVHQKIHTGERPYRCRECGKSFSQKSCLNKHWRTHTGEKPYGCNECGKAFYQKPNLSRHQKVHARKNAYRNENLKIVEKP</sequence>
<dbReference type="InterPro" id="IPR013087">
    <property type="entry name" value="Znf_C2H2_type"/>
</dbReference>
<dbReference type="SUPFAM" id="SSF57667">
    <property type="entry name" value="beta-beta-alpha zinc fingers"/>
    <property type="match status" value="4"/>
</dbReference>
<dbReference type="PANTHER" id="PTHR23226:SF397">
    <property type="entry name" value="C2H2-TYPE DOMAIN-CONTAINING PROTEIN"/>
    <property type="match status" value="1"/>
</dbReference>
<keyword evidence="9" id="KW-0539">Nucleus</keyword>
<dbReference type="FunFam" id="3.30.160.60:FF:002090">
    <property type="entry name" value="Zinc finger protein 473"/>
    <property type="match status" value="1"/>
</dbReference>
<reference evidence="13" key="1">
    <citation type="journal article" date="2019" name="IScience">
        <title>Narwhal Genome Reveals Long-Term Low Genetic Diversity despite Current Large Abundance Size.</title>
        <authorList>
            <person name="Westbury M.V."/>
            <person name="Petersen B."/>
            <person name="Garde E."/>
            <person name="Heide-Jorgensen M.P."/>
            <person name="Lorenzen E.D."/>
        </authorList>
    </citation>
    <scope>NUCLEOTIDE SEQUENCE [LARGE SCALE GENOMIC DNA]</scope>
</reference>
<feature type="domain" description="C2H2-type" evidence="11">
    <location>
        <begin position="236"/>
        <end position="263"/>
    </location>
</feature>
<comment type="caution">
    <text evidence="12">The sequence shown here is derived from an EMBL/GenBank/DDBJ whole genome shotgun (WGS) entry which is preliminary data.</text>
</comment>
<dbReference type="PROSITE" id="PS00028">
    <property type="entry name" value="ZINC_FINGER_C2H2_1"/>
    <property type="match status" value="6"/>
</dbReference>
<name>A0A4U1F8W3_MONMO</name>
<dbReference type="GO" id="GO:0005634">
    <property type="term" value="C:nucleus"/>
    <property type="evidence" value="ECO:0007669"/>
    <property type="project" value="UniProtKB-SubCell"/>
</dbReference>
<evidence type="ECO:0000313" key="13">
    <source>
        <dbReference type="Proteomes" id="UP000308365"/>
    </source>
</evidence>
<dbReference type="GO" id="GO:0000978">
    <property type="term" value="F:RNA polymerase II cis-regulatory region sequence-specific DNA binding"/>
    <property type="evidence" value="ECO:0007669"/>
    <property type="project" value="TreeGrafter"/>
</dbReference>
<dbReference type="Pfam" id="PF00096">
    <property type="entry name" value="zf-C2H2"/>
    <property type="match status" value="6"/>
</dbReference>
<dbReference type="PANTHER" id="PTHR23226">
    <property type="entry name" value="ZINC FINGER AND SCAN DOMAIN-CONTAINING"/>
    <property type="match status" value="1"/>
</dbReference>
<evidence type="ECO:0000256" key="1">
    <source>
        <dbReference type="ARBA" id="ARBA00004123"/>
    </source>
</evidence>
<comment type="similarity">
    <text evidence="2">Belongs to the krueppel C2H2-type zinc-finger protein family.</text>
</comment>
<keyword evidence="3" id="KW-0479">Metal-binding</keyword>
<dbReference type="Proteomes" id="UP000308365">
    <property type="component" value="Unassembled WGS sequence"/>
</dbReference>
<evidence type="ECO:0000256" key="4">
    <source>
        <dbReference type="ARBA" id="ARBA00022737"/>
    </source>
</evidence>
<accession>A0A4U1F8W3</accession>
<keyword evidence="7" id="KW-0805">Transcription regulation</keyword>
<dbReference type="Gene3D" id="3.30.160.60">
    <property type="entry name" value="Classic Zinc Finger"/>
    <property type="match status" value="6"/>
</dbReference>
<dbReference type="FunFam" id="3.30.160.60:FF:001011">
    <property type="entry name" value="Zinc finger protein 793"/>
    <property type="match status" value="2"/>
</dbReference>
<evidence type="ECO:0000256" key="5">
    <source>
        <dbReference type="ARBA" id="ARBA00022771"/>
    </source>
</evidence>
<dbReference type="AlphaFoldDB" id="A0A4U1F8W3"/>
<dbReference type="GO" id="GO:0008270">
    <property type="term" value="F:zinc ion binding"/>
    <property type="evidence" value="ECO:0007669"/>
    <property type="project" value="UniProtKB-KW"/>
</dbReference>
<keyword evidence="6" id="KW-0862">Zinc</keyword>
<comment type="subcellular location">
    <subcellularLocation>
        <location evidence="1">Nucleus</location>
    </subcellularLocation>
</comment>
<dbReference type="PROSITE" id="PS50157">
    <property type="entry name" value="ZINC_FINGER_C2H2_2"/>
    <property type="match status" value="6"/>
</dbReference>
<feature type="domain" description="C2H2-type" evidence="11">
    <location>
        <begin position="264"/>
        <end position="291"/>
    </location>
</feature>
<gene>
    <name evidence="12" type="ORF">EI555_005243</name>
</gene>
<feature type="domain" description="C2H2-type" evidence="11">
    <location>
        <begin position="348"/>
        <end position="375"/>
    </location>
</feature>
<organism evidence="12 13">
    <name type="scientific">Monodon monoceros</name>
    <name type="common">Narwhal</name>
    <name type="synonym">Ceratodon monodon</name>
    <dbReference type="NCBI Taxonomy" id="40151"/>
    <lineage>
        <taxon>Eukaryota</taxon>
        <taxon>Metazoa</taxon>
        <taxon>Chordata</taxon>
        <taxon>Craniata</taxon>
        <taxon>Vertebrata</taxon>
        <taxon>Euteleostomi</taxon>
        <taxon>Mammalia</taxon>
        <taxon>Eutheria</taxon>
        <taxon>Laurasiatheria</taxon>
        <taxon>Artiodactyla</taxon>
        <taxon>Whippomorpha</taxon>
        <taxon>Cetacea</taxon>
        <taxon>Odontoceti</taxon>
        <taxon>Monodontidae</taxon>
        <taxon>Monodon</taxon>
    </lineage>
</organism>
<evidence type="ECO:0000256" key="6">
    <source>
        <dbReference type="ARBA" id="ARBA00022833"/>
    </source>
</evidence>
<dbReference type="SMART" id="SM00355">
    <property type="entry name" value="ZnF_C2H2"/>
    <property type="match status" value="6"/>
</dbReference>
<evidence type="ECO:0000256" key="9">
    <source>
        <dbReference type="ARBA" id="ARBA00023242"/>
    </source>
</evidence>